<proteinExistence type="predicted"/>
<gene>
    <name evidence="2" type="ORF">TQ33_0190</name>
</gene>
<accession>A0A0F6TP31</accession>
<name>A0A0F6TP31_9GAMM</name>
<reference evidence="2 3" key="1">
    <citation type="submission" date="2015-02" db="EMBL/GenBank/DDBJ databases">
        <title>Complete genome sequence of Kangiella geojedonensis strain YCS-5T.</title>
        <authorList>
            <person name="Kim K.M."/>
        </authorList>
    </citation>
    <scope>NUCLEOTIDE SEQUENCE [LARGE SCALE GENOMIC DNA]</scope>
    <source>
        <strain evidence="2 3">YCS-5</strain>
    </source>
</reference>
<dbReference type="EMBL" id="CP010975">
    <property type="protein sequence ID" value="AKE51182.1"/>
    <property type="molecule type" value="Genomic_DNA"/>
</dbReference>
<sequence>MKKTLLTLTTVLGLTIAGSAMADEAESLKQQELRACDMQAQQLPEEVRAKQQENCKCVVENTDYEALVEAKKSGDMAKVQEIKSEASQSCNGVQ</sequence>
<evidence type="ECO:0000313" key="3">
    <source>
        <dbReference type="Proteomes" id="UP000034071"/>
    </source>
</evidence>
<dbReference type="RefSeq" id="WP_046560401.1">
    <property type="nucleotide sequence ID" value="NZ_CP010975.1"/>
</dbReference>
<dbReference type="Proteomes" id="UP000034071">
    <property type="component" value="Chromosome"/>
</dbReference>
<evidence type="ECO:0000313" key="2">
    <source>
        <dbReference type="EMBL" id="AKE51182.1"/>
    </source>
</evidence>
<protein>
    <recommendedName>
        <fullName evidence="4">Secreted protein</fullName>
    </recommendedName>
</protein>
<dbReference type="AlphaFoldDB" id="A0A0F6TP31"/>
<organism evidence="2 3">
    <name type="scientific">Kangiella geojedonensis</name>
    <dbReference type="NCBI Taxonomy" id="914150"/>
    <lineage>
        <taxon>Bacteria</taxon>
        <taxon>Pseudomonadati</taxon>
        <taxon>Pseudomonadota</taxon>
        <taxon>Gammaproteobacteria</taxon>
        <taxon>Kangiellales</taxon>
        <taxon>Kangiellaceae</taxon>
        <taxon>Kangiella</taxon>
    </lineage>
</organism>
<keyword evidence="1" id="KW-0732">Signal</keyword>
<dbReference type="OrthoDB" id="6197843at2"/>
<dbReference type="KEGG" id="kge:TQ33_0190"/>
<evidence type="ECO:0008006" key="4">
    <source>
        <dbReference type="Google" id="ProtNLM"/>
    </source>
</evidence>
<feature type="chain" id="PRO_5002510022" description="Secreted protein" evidence="1">
    <location>
        <begin position="23"/>
        <end position="94"/>
    </location>
</feature>
<evidence type="ECO:0000256" key="1">
    <source>
        <dbReference type="SAM" id="SignalP"/>
    </source>
</evidence>
<dbReference type="HOGENOM" id="CLU_2382273_0_0_6"/>
<keyword evidence="3" id="KW-1185">Reference proteome</keyword>
<feature type="signal peptide" evidence="1">
    <location>
        <begin position="1"/>
        <end position="22"/>
    </location>
</feature>